<evidence type="ECO:0000256" key="1">
    <source>
        <dbReference type="SAM" id="MobiDB-lite"/>
    </source>
</evidence>
<dbReference type="AlphaFoldDB" id="A0A9Q3GY60"/>
<name>A0A9Q3GY60_9BASI</name>
<evidence type="ECO:0000313" key="3">
    <source>
        <dbReference type="Proteomes" id="UP000765509"/>
    </source>
</evidence>
<feature type="region of interest" description="Disordered" evidence="1">
    <location>
        <begin position="46"/>
        <end position="103"/>
    </location>
</feature>
<dbReference type="Proteomes" id="UP000765509">
    <property type="component" value="Unassembled WGS sequence"/>
</dbReference>
<dbReference type="EMBL" id="AVOT02007784">
    <property type="protein sequence ID" value="MBW0484658.1"/>
    <property type="molecule type" value="Genomic_DNA"/>
</dbReference>
<evidence type="ECO:0000313" key="2">
    <source>
        <dbReference type="EMBL" id="MBW0484658.1"/>
    </source>
</evidence>
<protein>
    <submittedName>
        <fullName evidence="2">Uncharacterized protein</fullName>
    </submittedName>
</protein>
<accession>A0A9Q3GY60</accession>
<feature type="compositionally biased region" description="Basic and acidic residues" evidence="1">
    <location>
        <begin position="46"/>
        <end position="75"/>
    </location>
</feature>
<keyword evidence="3" id="KW-1185">Reference proteome</keyword>
<proteinExistence type="predicted"/>
<gene>
    <name evidence="2" type="ORF">O181_024373</name>
</gene>
<reference evidence="2" key="1">
    <citation type="submission" date="2021-03" db="EMBL/GenBank/DDBJ databases">
        <title>Draft genome sequence of rust myrtle Austropuccinia psidii MF-1, a brazilian biotype.</title>
        <authorList>
            <person name="Quecine M.C."/>
            <person name="Pachon D.M.R."/>
            <person name="Bonatelli M.L."/>
            <person name="Correr F.H."/>
            <person name="Franceschini L.M."/>
            <person name="Leite T.F."/>
            <person name="Margarido G.R.A."/>
            <person name="Almeida C.A."/>
            <person name="Ferrarezi J.A."/>
            <person name="Labate C.A."/>
        </authorList>
    </citation>
    <scope>NUCLEOTIDE SEQUENCE</scope>
    <source>
        <strain evidence="2">MF-1</strain>
    </source>
</reference>
<organism evidence="2 3">
    <name type="scientific">Austropuccinia psidii MF-1</name>
    <dbReference type="NCBI Taxonomy" id="1389203"/>
    <lineage>
        <taxon>Eukaryota</taxon>
        <taxon>Fungi</taxon>
        <taxon>Dikarya</taxon>
        <taxon>Basidiomycota</taxon>
        <taxon>Pucciniomycotina</taxon>
        <taxon>Pucciniomycetes</taxon>
        <taxon>Pucciniales</taxon>
        <taxon>Sphaerophragmiaceae</taxon>
        <taxon>Austropuccinia</taxon>
    </lineage>
</organism>
<comment type="caution">
    <text evidence="2">The sequence shown here is derived from an EMBL/GenBank/DDBJ whole genome shotgun (WGS) entry which is preliminary data.</text>
</comment>
<sequence length="103" mass="12247">MDIKRFNLASHWEELGVSCQKICLREIPFKDLMEITKGWKSTRNFRHLEERATRTKGESSHYPRYRRTADSERASSDSFRLTRRRPNKLSSGLKPFRHQHLSG</sequence>